<dbReference type="RefSeq" id="WP_418161379.1">
    <property type="nucleotide sequence ID" value="NZ_JBBLZC010000029.1"/>
</dbReference>
<evidence type="ECO:0000313" key="1">
    <source>
        <dbReference type="EMBL" id="MEK0085529.1"/>
    </source>
</evidence>
<keyword evidence="2" id="KW-1185">Reference proteome</keyword>
<evidence type="ECO:0000313" key="2">
    <source>
        <dbReference type="Proteomes" id="UP001375743"/>
    </source>
</evidence>
<proteinExistence type="predicted"/>
<evidence type="ECO:0008006" key="3">
    <source>
        <dbReference type="Google" id="ProtNLM"/>
    </source>
</evidence>
<name>A0ABU8XYX0_9PROT</name>
<organism evidence="1 2">
    <name type="scientific">Benzoatithermus flavus</name>
    <dbReference type="NCBI Taxonomy" id="3108223"/>
    <lineage>
        <taxon>Bacteria</taxon>
        <taxon>Pseudomonadati</taxon>
        <taxon>Pseudomonadota</taxon>
        <taxon>Alphaproteobacteria</taxon>
        <taxon>Geminicoccales</taxon>
        <taxon>Geminicoccaceae</taxon>
        <taxon>Benzoatithermus</taxon>
    </lineage>
</organism>
<dbReference type="EMBL" id="JBBLZC010000029">
    <property type="protein sequence ID" value="MEK0085529.1"/>
    <property type="molecule type" value="Genomic_DNA"/>
</dbReference>
<protein>
    <recommendedName>
        <fullName evidence="3">Lipoprotein SmpA/OmlA domain-containing protein</fullName>
    </recommendedName>
</protein>
<gene>
    <name evidence="1" type="ORF">U1T56_20445</name>
</gene>
<accession>A0ABU8XYX0</accession>
<reference evidence="1 2" key="1">
    <citation type="submission" date="2024-01" db="EMBL/GenBank/DDBJ databases">
        <title>Multi-omics insights into the function and evolution of sodium benzoate biodegradation pathways in Benzoatithermus flavus gen. nov., sp. nov. from hot spring.</title>
        <authorList>
            <person name="Hu C.-J."/>
            <person name="Li W.-J."/>
        </authorList>
    </citation>
    <scope>NUCLEOTIDE SEQUENCE [LARGE SCALE GENOMIC DNA]</scope>
    <source>
        <strain evidence="1 2">SYSU G07066</strain>
    </source>
</reference>
<comment type="caution">
    <text evidence="1">The sequence shown here is derived from an EMBL/GenBank/DDBJ whole genome shotgun (WGS) entry which is preliminary data.</text>
</comment>
<dbReference type="Proteomes" id="UP001375743">
    <property type="component" value="Unassembled WGS sequence"/>
</dbReference>
<sequence>MLAVGGTKDRDGACGKHGSTLGRVVLSVLPLAAMAACASAPPVPPASSTASAAEPTRPQHLPQLPRGVQLVGLGSADLQSLLGQPTLVRSEQGAQYWRYSLGNCQLDLFLYADRKAGPARVAYLDVRPSGHVSLAHADACSSAAKVLRGEITTRADREADATGGLPEVETH</sequence>